<evidence type="ECO:0000259" key="1">
    <source>
        <dbReference type="Pfam" id="PF08768"/>
    </source>
</evidence>
<name>A0A8A4TRM3_SULCO</name>
<dbReference type="Gene3D" id="2.40.128.20">
    <property type="match status" value="1"/>
</dbReference>
<dbReference type="RefSeq" id="WP_237382157.1">
    <property type="nucleotide sequence ID" value="NZ_CP071793.1"/>
</dbReference>
<dbReference type="KEGG" id="scor:J3U87_06200"/>
<dbReference type="InterPro" id="IPR012674">
    <property type="entry name" value="Calycin"/>
</dbReference>
<dbReference type="AlphaFoldDB" id="A0A8A4TRM3"/>
<organism evidence="2 3">
    <name type="scientific">Sulfidibacter corallicola</name>
    <dbReference type="NCBI Taxonomy" id="2818388"/>
    <lineage>
        <taxon>Bacteria</taxon>
        <taxon>Pseudomonadati</taxon>
        <taxon>Acidobacteriota</taxon>
        <taxon>Holophagae</taxon>
        <taxon>Acanthopleuribacterales</taxon>
        <taxon>Acanthopleuribacteraceae</taxon>
        <taxon>Sulfidibacter</taxon>
    </lineage>
</organism>
<reference evidence="2" key="1">
    <citation type="submission" date="2021-03" db="EMBL/GenBank/DDBJ databases">
        <title>Acanthopleuribacteraceae sp. M133.</title>
        <authorList>
            <person name="Wang G."/>
        </authorList>
    </citation>
    <scope>NUCLEOTIDE SEQUENCE</scope>
    <source>
        <strain evidence="2">M133</strain>
    </source>
</reference>
<dbReference type="SUPFAM" id="SSF50814">
    <property type="entry name" value="Lipocalins"/>
    <property type="match status" value="1"/>
</dbReference>
<feature type="domain" description="THAP4-like heme-binding" evidence="1">
    <location>
        <begin position="12"/>
        <end position="190"/>
    </location>
</feature>
<accession>A0A8A4TRM3</accession>
<proteinExistence type="predicted"/>
<dbReference type="Pfam" id="PF08768">
    <property type="entry name" value="THAP4_heme-bd"/>
    <property type="match status" value="1"/>
</dbReference>
<evidence type="ECO:0000313" key="3">
    <source>
        <dbReference type="Proteomes" id="UP000663929"/>
    </source>
</evidence>
<dbReference type="InterPro" id="IPR014878">
    <property type="entry name" value="THAP4-like_heme-bd"/>
</dbReference>
<evidence type="ECO:0000313" key="2">
    <source>
        <dbReference type="EMBL" id="QTD52047.1"/>
    </source>
</evidence>
<sequence>MTEKDPTAEVNYGPLAALIGTWQGDKGLDLSPEPDGTEENPYYETIEFQAGGDLENAEKQTLAIVPYTQIVRRKSNDEVFHHEVGYWLYDAEADLVMHSLAIPRAVCVLAGGSHKGEASGENGLVLDVSAKLGDPDWGILQSPFMRENAKTVAFSHAITIKGDHMSYRETTYLEIYGKSFDHVDSNELTRQKA</sequence>
<keyword evidence="3" id="KW-1185">Reference proteome</keyword>
<dbReference type="EMBL" id="CP071793">
    <property type="protein sequence ID" value="QTD52047.1"/>
    <property type="molecule type" value="Genomic_DNA"/>
</dbReference>
<dbReference type="Proteomes" id="UP000663929">
    <property type="component" value="Chromosome"/>
</dbReference>
<protein>
    <submittedName>
        <fullName evidence="2">FABP family protein</fullName>
    </submittedName>
</protein>
<gene>
    <name evidence="2" type="ORF">J3U87_06200</name>
</gene>